<evidence type="ECO:0000313" key="12">
    <source>
        <dbReference type="Proteomes" id="UP000219494"/>
    </source>
</evidence>
<dbReference type="InterPro" id="IPR050557">
    <property type="entry name" value="RTX_toxin/Mannuronan_C5-epim"/>
</dbReference>
<protein>
    <submittedName>
        <fullName evidence="11">Hemolysin-type calcium-binding repeat-containing protein</fullName>
    </submittedName>
</protein>
<dbReference type="PRINTS" id="PR01488">
    <property type="entry name" value="RTXTOXINA"/>
</dbReference>
<keyword evidence="7" id="KW-0106">Calcium</keyword>
<evidence type="ECO:0000256" key="8">
    <source>
        <dbReference type="ARBA" id="ARBA00023026"/>
    </source>
</evidence>
<dbReference type="InterPro" id="IPR001343">
    <property type="entry name" value="Hemolysn_Ca-bd"/>
</dbReference>
<keyword evidence="8" id="KW-0843">Virulence</keyword>
<evidence type="ECO:0000256" key="6">
    <source>
        <dbReference type="ARBA" id="ARBA00022737"/>
    </source>
</evidence>
<accession>A0A285QZB2</accession>
<dbReference type="InterPro" id="IPR038081">
    <property type="entry name" value="CalX-like_sf"/>
</dbReference>
<dbReference type="EMBL" id="OBMI01000002">
    <property type="protein sequence ID" value="SOB86828.1"/>
    <property type="molecule type" value="Genomic_DNA"/>
</dbReference>
<feature type="domain" description="Calx-beta" evidence="10">
    <location>
        <begin position="172"/>
        <end position="242"/>
    </location>
</feature>
<dbReference type="Proteomes" id="UP000219494">
    <property type="component" value="Unassembled WGS sequence"/>
</dbReference>
<dbReference type="Gene3D" id="2.150.10.10">
    <property type="entry name" value="Serralysin-like metalloprotease, C-terminal"/>
    <property type="match status" value="5"/>
</dbReference>
<evidence type="ECO:0000256" key="2">
    <source>
        <dbReference type="ARBA" id="ARBA00004613"/>
    </source>
</evidence>
<organism evidence="11 12">
    <name type="scientific">Sphingomonas guangdongensis</name>
    <dbReference type="NCBI Taxonomy" id="1141890"/>
    <lineage>
        <taxon>Bacteria</taxon>
        <taxon>Pseudomonadati</taxon>
        <taxon>Pseudomonadota</taxon>
        <taxon>Alphaproteobacteria</taxon>
        <taxon>Sphingomonadales</taxon>
        <taxon>Sphingomonadaceae</taxon>
        <taxon>Sphingomonas</taxon>
    </lineage>
</organism>
<dbReference type="GO" id="GO:0005576">
    <property type="term" value="C:extracellular region"/>
    <property type="evidence" value="ECO:0007669"/>
    <property type="project" value="UniProtKB-SubCell"/>
</dbReference>
<dbReference type="GO" id="GO:0007154">
    <property type="term" value="P:cell communication"/>
    <property type="evidence" value="ECO:0007669"/>
    <property type="project" value="InterPro"/>
</dbReference>
<comment type="subcellular location">
    <subcellularLocation>
        <location evidence="1">Membrane</location>
    </subcellularLocation>
    <subcellularLocation>
        <location evidence="2">Secreted</location>
    </subcellularLocation>
</comment>
<dbReference type="Pfam" id="PF03160">
    <property type="entry name" value="Calx-beta"/>
    <property type="match status" value="1"/>
</dbReference>
<dbReference type="InterPro" id="IPR011049">
    <property type="entry name" value="Serralysin-like_metalloprot_C"/>
</dbReference>
<evidence type="ECO:0000256" key="3">
    <source>
        <dbReference type="ARBA" id="ARBA00022525"/>
    </source>
</evidence>
<dbReference type="GO" id="GO:0016020">
    <property type="term" value="C:membrane"/>
    <property type="evidence" value="ECO:0007669"/>
    <property type="project" value="UniProtKB-SubCell"/>
</dbReference>
<dbReference type="InterPro" id="IPR018511">
    <property type="entry name" value="Hemolysin-typ_Ca-bd_CS"/>
</dbReference>
<evidence type="ECO:0000256" key="5">
    <source>
        <dbReference type="ARBA" id="ARBA00022729"/>
    </source>
</evidence>
<dbReference type="PROSITE" id="PS00330">
    <property type="entry name" value="HEMOLYSIN_CALCIUM"/>
    <property type="match status" value="10"/>
</dbReference>
<keyword evidence="6" id="KW-0677">Repeat</keyword>
<dbReference type="PANTHER" id="PTHR38340:SF1">
    <property type="entry name" value="S-LAYER PROTEIN"/>
    <property type="match status" value="1"/>
</dbReference>
<proteinExistence type="predicted"/>
<evidence type="ECO:0000256" key="7">
    <source>
        <dbReference type="ARBA" id="ARBA00022837"/>
    </source>
</evidence>
<keyword evidence="12" id="KW-1185">Reference proteome</keyword>
<keyword evidence="4" id="KW-0800">Toxin</keyword>
<evidence type="ECO:0000256" key="4">
    <source>
        <dbReference type="ARBA" id="ARBA00022656"/>
    </source>
</evidence>
<evidence type="ECO:0000313" key="11">
    <source>
        <dbReference type="EMBL" id="SOB86828.1"/>
    </source>
</evidence>
<dbReference type="SUPFAM" id="SSF51120">
    <property type="entry name" value="beta-Roll"/>
    <property type="match status" value="4"/>
</dbReference>
<dbReference type="Gene3D" id="2.60.40.2030">
    <property type="match status" value="1"/>
</dbReference>
<dbReference type="PANTHER" id="PTHR38340">
    <property type="entry name" value="S-LAYER PROTEIN"/>
    <property type="match status" value="1"/>
</dbReference>
<sequence length="1813" mass="176389">MAQITLGSGESANGGNPTFGNNTIFGTTGGSETVIVGGGQQIFGADFNAGGDTIVLSGAASQYAISRSGSTIVITGPNGTEVRLPAPNPTLTVAQQPNIVFNNGTLGTAGDDVSFKLASTTTGSFTLGTQAITTTPTTVGGGTQVPGGTTVNVTATDVSEGGAILYTFTLSAASTTAITLNVATVGGTATASTDYTPVATTVTFAPGQTTAFLNVQTLSDGTPNEAAETVTLQVSLPTGVTLAATADLTAQINADPITVTQFLLTTGNDTAVGTAAQDRIVGAQDITLPGKLLSANDIVNGGDGTDTLELTNAIGNASPNVLADTDLTNVTNVEVLNTNYASVQLGAQADKAGIVTVDTRTRTDADNNNNNFPNNGTVLDLTSDANGDGTVDFNNVLSVSMGNSTADTIRFNLAAAAGSSFDTGSTFRPAATVGNPNPVAFGTQDQLNIIGNATPIRVTFTSAAVGNGSAFDANTTTLAVQLQAEDGNDGLTGGIVRADDEGLTIFGTNAAGTAQQFDVRDVSGIQRGTFSLVVLGTSVAETFNVTAASTYVNAGGGNDTVNGSAFADFLVGGAGNDVLFGNAGVDSILGGAGNDLISGGTGIDALLDGGEGSDIYLFANGEFVANEAITDSGTGASDVDYLAITSVTPLTDAQFAGRTGIEGVASNVTSGVIDGTAEVTLSTNAETIGVRTVYGSDDDVDASAYTAGLTVYGIGAVTTGAGADTVVLQNQTQQQTTLLLSAGFPSSSAGTQAYGGSAVLGTGDDTLIAGYALSNGVVSNTLSGGAGSDTLVLGGSVNGQGGVLAANTNITYTLAFGTQVTGFETFRIINAGATAAVAYNLTVTDSNVAANSVLTVDATSLRGTVALANGVVASEVLTLDGSQLSATRGLNVAGGSANDVLTGGAGADSLNGGDGNDTLVGGAGADFLSGDSGDDLLTGGAGADTLNGGAGNDGYLFGEGELIAEDVIADTGGSDRIAVTTATAVADAAFANKTGLEQFVIIDNSAGVVTHTLGTNFDATGIFTVRVLGNGNDTIDAGAITRGLLVFTGSGSVLTGAGSDEVRIAQGENPAQGGALFAVQNNSAISLGAGDDILRTYFNTSYTAAIAGGAGTDQIIVGTGYSIHTSGTATGNRGNAGAAYAVALGANVTGFEQLTLLGGDAAIDNATGADVAGNTIAYTVTLQSANVAEGTRFVVDATGLATGVVTGFGGDGVIGGTTTDTTSNDTVNLNASAVTGNRSIEFRGSANADVVVGSAGSDLIDGGAGNDNLAGGAGDDIIRGGAGNDTITVTAQQFGNDNDQVDGGAGTDQLGITGGGDIGDFGFSGRFTSIEALLLSNGVYNFSAGQFAQAAGILTYSFGANASGSTLSVGGLSTGATLNDVLVNNNNVTFNGSAFADTFNLGGLNAAGTAQTGGGNDTVRAGAGADIINFGGTLQNGTTDIVDGGAGSDTLNVGVNGAGYAGQTVTLTATVAGGVVTAGVYSVETVNLAGGVVAGGATTANPSGTPGVANSYTVNVDDTTFDATTASLTINGGALGVGTGAGTDGIFGTADDVVTGSLTLNGGGVTGGGHSLIVTGGGAADQLTGGAGADTLNGGAGGDTITGGAGADVIDGGSGDDTLNGGTGNDTITGGVGVDSINGGAGVDLINLGSDGARDTVTVTNGEAPRADQAGIETINGFTIGTIAGPDGVAGNADDVYLATADLIDFGSGLINENSTSIENGVVQTGSVLGSAIATSTSLLAAIQLVEQEFQSDGATNNGVVAFTYNGNLYIGEITGVQGTEAFTDIVQVTGVTTVTGLVDPADVPGTALGLYI</sequence>
<dbReference type="InterPro" id="IPR003995">
    <property type="entry name" value="RTX_toxin_determinant-A"/>
</dbReference>
<dbReference type="Pfam" id="PF00353">
    <property type="entry name" value="HemolysinCabind"/>
    <property type="match status" value="8"/>
</dbReference>
<dbReference type="PRINTS" id="PR00313">
    <property type="entry name" value="CABNDNGRPT"/>
</dbReference>
<dbReference type="OrthoDB" id="7572603at2"/>
<keyword evidence="9" id="KW-0472">Membrane</keyword>
<dbReference type="RefSeq" id="WP_097063802.1">
    <property type="nucleotide sequence ID" value="NZ_OBMI01000002.1"/>
</dbReference>
<evidence type="ECO:0000259" key="10">
    <source>
        <dbReference type="Pfam" id="PF03160"/>
    </source>
</evidence>
<evidence type="ECO:0000256" key="9">
    <source>
        <dbReference type="ARBA" id="ARBA00023136"/>
    </source>
</evidence>
<dbReference type="InterPro" id="IPR003644">
    <property type="entry name" value="Calx_beta"/>
</dbReference>
<gene>
    <name evidence="11" type="ORF">SAMN06297144_1939</name>
</gene>
<dbReference type="GO" id="GO:0090729">
    <property type="term" value="F:toxin activity"/>
    <property type="evidence" value="ECO:0007669"/>
    <property type="project" value="UniProtKB-KW"/>
</dbReference>
<evidence type="ECO:0000256" key="1">
    <source>
        <dbReference type="ARBA" id="ARBA00004370"/>
    </source>
</evidence>
<dbReference type="GO" id="GO:0005509">
    <property type="term" value="F:calcium ion binding"/>
    <property type="evidence" value="ECO:0007669"/>
    <property type="project" value="InterPro"/>
</dbReference>
<name>A0A285QZB2_9SPHN</name>
<dbReference type="SUPFAM" id="SSF141072">
    <property type="entry name" value="CalX-like"/>
    <property type="match status" value="1"/>
</dbReference>
<keyword evidence="5" id="KW-0732">Signal</keyword>
<keyword evidence="3" id="KW-0964">Secreted</keyword>
<reference evidence="11 12" key="1">
    <citation type="submission" date="2017-07" db="EMBL/GenBank/DDBJ databases">
        <authorList>
            <person name="Sun Z.S."/>
            <person name="Albrecht U."/>
            <person name="Echele G."/>
            <person name="Lee C.C."/>
        </authorList>
    </citation>
    <scope>NUCLEOTIDE SEQUENCE [LARGE SCALE GENOMIC DNA]</scope>
    <source>
        <strain evidence="11 12">CGMCC 1.12672</strain>
    </source>
</reference>